<sequence length="85" mass="9597">MRLITEPYLSQVSRWSKTGRHILAQYDDQSIVVYIKRQETPSPRWVERDSRPVASRIGHRILVASSPCPIPHAPCPQNPTHAGVG</sequence>
<name>A0A951PYG1_9NOST</name>
<dbReference type="Proteomes" id="UP000715781">
    <property type="component" value="Unassembled WGS sequence"/>
</dbReference>
<evidence type="ECO:0000313" key="2">
    <source>
        <dbReference type="Proteomes" id="UP000715781"/>
    </source>
</evidence>
<dbReference type="AlphaFoldDB" id="A0A951PYG1"/>
<organism evidence="1 2">
    <name type="scientific">Mojavia pulchra JT2-VF2</name>
    <dbReference type="NCBI Taxonomy" id="287848"/>
    <lineage>
        <taxon>Bacteria</taxon>
        <taxon>Bacillati</taxon>
        <taxon>Cyanobacteriota</taxon>
        <taxon>Cyanophyceae</taxon>
        <taxon>Nostocales</taxon>
        <taxon>Nostocaceae</taxon>
    </lineage>
</organism>
<comment type="caution">
    <text evidence="1">The sequence shown here is derived from an EMBL/GenBank/DDBJ whole genome shotgun (WGS) entry which is preliminary data.</text>
</comment>
<proteinExistence type="predicted"/>
<evidence type="ECO:0000313" key="1">
    <source>
        <dbReference type="EMBL" id="MBW4561351.1"/>
    </source>
</evidence>
<reference evidence="1" key="2">
    <citation type="journal article" date="2022" name="Microbiol. Resour. Announc.">
        <title>Metagenome Sequencing to Explore Phylogenomics of Terrestrial Cyanobacteria.</title>
        <authorList>
            <person name="Ward R.D."/>
            <person name="Stajich J.E."/>
            <person name="Johansen J.R."/>
            <person name="Huntemann M."/>
            <person name="Clum A."/>
            <person name="Foster B."/>
            <person name="Foster B."/>
            <person name="Roux S."/>
            <person name="Palaniappan K."/>
            <person name="Varghese N."/>
            <person name="Mukherjee S."/>
            <person name="Reddy T.B.K."/>
            <person name="Daum C."/>
            <person name="Copeland A."/>
            <person name="Chen I.A."/>
            <person name="Ivanova N.N."/>
            <person name="Kyrpides N.C."/>
            <person name="Shapiro N."/>
            <person name="Eloe-Fadrosh E.A."/>
            <person name="Pietrasiak N."/>
        </authorList>
    </citation>
    <scope>NUCLEOTIDE SEQUENCE</scope>
    <source>
        <strain evidence="1">JT2-VF2</strain>
    </source>
</reference>
<protein>
    <submittedName>
        <fullName evidence="1">Uncharacterized protein</fullName>
    </submittedName>
</protein>
<reference evidence="1" key="1">
    <citation type="submission" date="2021-05" db="EMBL/GenBank/DDBJ databases">
        <authorList>
            <person name="Pietrasiak N."/>
            <person name="Ward R."/>
            <person name="Stajich J.E."/>
            <person name="Kurbessoian T."/>
        </authorList>
    </citation>
    <scope>NUCLEOTIDE SEQUENCE</scope>
    <source>
        <strain evidence="1">JT2-VF2</strain>
    </source>
</reference>
<gene>
    <name evidence="1" type="ORF">KME32_09350</name>
</gene>
<dbReference type="EMBL" id="JAHHHN010000004">
    <property type="protein sequence ID" value="MBW4561351.1"/>
    <property type="molecule type" value="Genomic_DNA"/>
</dbReference>
<accession>A0A951PYG1</accession>